<evidence type="ECO:0000313" key="2">
    <source>
        <dbReference type="Proteomes" id="UP001060215"/>
    </source>
</evidence>
<sequence length="84" mass="9834">MENTTQEEEENHEGLKDRKDLNRLIKDANDHEQFLQMLRDRMDRVSLDVLTIEVRFENLNIDSEAYVGSRGLPTIINSFLNAVE</sequence>
<gene>
    <name evidence="1" type="ORF">LOK49_LG13G00422</name>
</gene>
<dbReference type="EMBL" id="CM045771">
    <property type="protein sequence ID" value="KAI7988334.1"/>
    <property type="molecule type" value="Genomic_DNA"/>
</dbReference>
<name>A0ACC0FII2_9ERIC</name>
<reference evidence="1 2" key="1">
    <citation type="journal article" date="2022" name="Plant J.">
        <title>Chromosome-level genome of Camellia lanceoleosa provides a valuable resource for understanding genome evolution and self-incompatibility.</title>
        <authorList>
            <person name="Gong W."/>
            <person name="Xiao S."/>
            <person name="Wang L."/>
            <person name="Liao Z."/>
            <person name="Chang Y."/>
            <person name="Mo W."/>
            <person name="Hu G."/>
            <person name="Li W."/>
            <person name="Zhao G."/>
            <person name="Zhu H."/>
            <person name="Hu X."/>
            <person name="Ji K."/>
            <person name="Xiang X."/>
            <person name="Song Q."/>
            <person name="Yuan D."/>
            <person name="Jin S."/>
            <person name="Zhang L."/>
        </authorList>
    </citation>
    <scope>NUCLEOTIDE SEQUENCE [LARGE SCALE GENOMIC DNA]</scope>
    <source>
        <strain evidence="1">SQ_2022a</strain>
    </source>
</reference>
<dbReference type="Proteomes" id="UP001060215">
    <property type="component" value="Chromosome 14"/>
</dbReference>
<proteinExistence type="predicted"/>
<comment type="caution">
    <text evidence="1">The sequence shown here is derived from an EMBL/GenBank/DDBJ whole genome shotgun (WGS) entry which is preliminary data.</text>
</comment>
<keyword evidence="2" id="KW-1185">Reference proteome</keyword>
<protein>
    <submittedName>
        <fullName evidence="1">ABC transporter G family member 39</fullName>
    </submittedName>
</protein>
<organism evidence="1 2">
    <name type="scientific">Camellia lanceoleosa</name>
    <dbReference type="NCBI Taxonomy" id="1840588"/>
    <lineage>
        <taxon>Eukaryota</taxon>
        <taxon>Viridiplantae</taxon>
        <taxon>Streptophyta</taxon>
        <taxon>Embryophyta</taxon>
        <taxon>Tracheophyta</taxon>
        <taxon>Spermatophyta</taxon>
        <taxon>Magnoliopsida</taxon>
        <taxon>eudicotyledons</taxon>
        <taxon>Gunneridae</taxon>
        <taxon>Pentapetalae</taxon>
        <taxon>asterids</taxon>
        <taxon>Ericales</taxon>
        <taxon>Theaceae</taxon>
        <taxon>Camellia</taxon>
    </lineage>
</organism>
<feature type="non-terminal residue" evidence="1">
    <location>
        <position position="84"/>
    </location>
</feature>
<evidence type="ECO:0000313" key="1">
    <source>
        <dbReference type="EMBL" id="KAI7988334.1"/>
    </source>
</evidence>
<accession>A0ACC0FII2</accession>